<proteinExistence type="predicted"/>
<keyword evidence="3" id="KW-1185">Reference proteome</keyword>
<organism evidence="2 3">
    <name type="scientific">Nocardioides humi</name>
    <dbReference type="NCBI Taxonomy" id="449461"/>
    <lineage>
        <taxon>Bacteria</taxon>
        <taxon>Bacillati</taxon>
        <taxon>Actinomycetota</taxon>
        <taxon>Actinomycetes</taxon>
        <taxon>Propionibacteriales</taxon>
        <taxon>Nocardioidaceae</taxon>
        <taxon>Nocardioides</taxon>
    </lineage>
</organism>
<dbReference type="Pfam" id="PF13432">
    <property type="entry name" value="TPR_16"/>
    <property type="match status" value="1"/>
</dbReference>
<dbReference type="PROSITE" id="PS51257">
    <property type="entry name" value="PROKAR_LIPOPROTEIN"/>
    <property type="match status" value="1"/>
</dbReference>
<dbReference type="PANTHER" id="PTHR44998">
    <property type="match status" value="1"/>
</dbReference>
<dbReference type="Pfam" id="PF14559">
    <property type="entry name" value="TPR_19"/>
    <property type="match status" value="1"/>
</dbReference>
<reference evidence="2 3" key="1">
    <citation type="journal article" date="2019" name="Int. J. Syst. Evol. Microbiol.">
        <title>The Global Catalogue of Microorganisms (GCM) 10K type strain sequencing project: providing services to taxonomists for standard genome sequencing and annotation.</title>
        <authorList>
            <consortium name="The Broad Institute Genomics Platform"/>
            <consortium name="The Broad Institute Genome Sequencing Center for Infectious Disease"/>
            <person name="Wu L."/>
            <person name="Ma J."/>
        </authorList>
    </citation>
    <scope>NUCLEOTIDE SEQUENCE [LARGE SCALE GENOMIC DNA]</scope>
    <source>
        <strain evidence="2 3">JCM 14942</strain>
    </source>
</reference>
<name>A0ABN2ACM7_9ACTN</name>
<dbReference type="SMART" id="SM00028">
    <property type="entry name" value="TPR"/>
    <property type="match status" value="4"/>
</dbReference>
<dbReference type="InterPro" id="IPR011990">
    <property type="entry name" value="TPR-like_helical_dom_sf"/>
</dbReference>
<sequence length="177" mass="18600">MSRRLHLLAALAAVVAATLLSGCSDEEPGAESSASALLQTGLDQLSEGSTAAARGTFENVLVLDPDNQYALYNLGLIAQADGDEDEARARYDAALAADPDYAPALYNRAILDERTDLAAAIATYRRVLEIDPDLAAAHMRLGFALLHLGQTAEAEASLARGVALDPAMAEIEAPSYE</sequence>
<evidence type="ECO:0000313" key="2">
    <source>
        <dbReference type="EMBL" id="GAA1516311.1"/>
    </source>
</evidence>
<feature type="repeat" description="TPR" evidence="1">
    <location>
        <begin position="68"/>
        <end position="101"/>
    </location>
</feature>
<dbReference type="InterPro" id="IPR019734">
    <property type="entry name" value="TPR_rpt"/>
</dbReference>
<keyword evidence="1" id="KW-0802">TPR repeat</keyword>
<dbReference type="PANTHER" id="PTHR44998:SF1">
    <property type="entry name" value="UDP-N-ACETYLGLUCOSAMINE--PEPTIDE N-ACETYLGLUCOSAMINYLTRANSFERASE 110 KDA SUBUNIT"/>
    <property type="match status" value="1"/>
</dbReference>
<dbReference type="PROSITE" id="PS50005">
    <property type="entry name" value="TPR"/>
    <property type="match status" value="1"/>
</dbReference>
<dbReference type="Proteomes" id="UP001500842">
    <property type="component" value="Unassembled WGS sequence"/>
</dbReference>
<evidence type="ECO:0000256" key="1">
    <source>
        <dbReference type="PROSITE-ProRule" id="PRU00339"/>
    </source>
</evidence>
<dbReference type="EMBL" id="BAAAOR010000015">
    <property type="protein sequence ID" value="GAA1516311.1"/>
    <property type="molecule type" value="Genomic_DNA"/>
</dbReference>
<dbReference type="RefSeq" id="WP_181411121.1">
    <property type="nucleotide sequence ID" value="NZ_BAAAOR010000015.1"/>
</dbReference>
<comment type="caution">
    <text evidence="2">The sequence shown here is derived from an EMBL/GenBank/DDBJ whole genome shotgun (WGS) entry which is preliminary data.</text>
</comment>
<gene>
    <name evidence="2" type="ORF">GCM10009788_20670</name>
</gene>
<protein>
    <recommendedName>
        <fullName evidence="4">Tetratricopeptide repeat protein</fullName>
    </recommendedName>
</protein>
<dbReference type="SUPFAM" id="SSF48452">
    <property type="entry name" value="TPR-like"/>
    <property type="match status" value="1"/>
</dbReference>
<accession>A0ABN2ACM7</accession>
<dbReference type="Gene3D" id="1.25.40.10">
    <property type="entry name" value="Tetratricopeptide repeat domain"/>
    <property type="match status" value="2"/>
</dbReference>
<evidence type="ECO:0008006" key="4">
    <source>
        <dbReference type="Google" id="ProtNLM"/>
    </source>
</evidence>
<evidence type="ECO:0000313" key="3">
    <source>
        <dbReference type="Proteomes" id="UP001500842"/>
    </source>
</evidence>